<reference evidence="1 2" key="1">
    <citation type="submission" date="2019-02" db="EMBL/GenBank/DDBJ databases">
        <title>Deep-cultivation of Planctomycetes and their phenomic and genomic characterization uncovers novel biology.</title>
        <authorList>
            <person name="Wiegand S."/>
            <person name="Jogler M."/>
            <person name="Boedeker C."/>
            <person name="Pinto D."/>
            <person name="Vollmers J."/>
            <person name="Rivas-Marin E."/>
            <person name="Kohn T."/>
            <person name="Peeters S.H."/>
            <person name="Heuer A."/>
            <person name="Rast P."/>
            <person name="Oberbeckmann S."/>
            <person name="Bunk B."/>
            <person name="Jeske O."/>
            <person name="Meyerdierks A."/>
            <person name="Storesund J.E."/>
            <person name="Kallscheuer N."/>
            <person name="Luecker S."/>
            <person name="Lage O.M."/>
            <person name="Pohl T."/>
            <person name="Merkel B.J."/>
            <person name="Hornburger P."/>
            <person name="Mueller R.-W."/>
            <person name="Bruemmer F."/>
            <person name="Labrenz M."/>
            <person name="Spormann A.M."/>
            <person name="Op den Camp H."/>
            <person name="Overmann J."/>
            <person name="Amann R."/>
            <person name="Jetten M.S.M."/>
            <person name="Mascher T."/>
            <person name="Medema M.H."/>
            <person name="Devos D.P."/>
            <person name="Kaster A.-K."/>
            <person name="Ovreas L."/>
            <person name="Rohde M."/>
            <person name="Galperin M.Y."/>
            <person name="Jogler C."/>
        </authorList>
    </citation>
    <scope>NUCLEOTIDE SEQUENCE [LARGE SCALE GENOMIC DNA]</scope>
    <source>
        <strain evidence="1 2">Pla163</strain>
    </source>
</reference>
<keyword evidence="2" id="KW-1185">Reference proteome</keyword>
<dbReference type="AlphaFoldDB" id="A0A518CX74"/>
<evidence type="ECO:0000313" key="2">
    <source>
        <dbReference type="Proteomes" id="UP000319342"/>
    </source>
</evidence>
<proteinExistence type="predicted"/>
<sequence length="187" mass="21204">MEPSWDDLTAPDDEPLVYRCAECDAEHRGLPDLAFRLPDDAFAIPEDERPARLRSSNDLCIVDGERHFVRAVLPVPVRETDYEYCFGVWVALEEPDFVRYRELFDEDPPDDEGPYVGSLSNAVPGYDHDVPLATNVHLQPDGKRPRLELKPSGHALAVHQRQGIDLGELLRILKPYIEHADRYSADG</sequence>
<dbReference type="EMBL" id="CP036290">
    <property type="protein sequence ID" value="QDU83817.1"/>
    <property type="molecule type" value="Genomic_DNA"/>
</dbReference>
<dbReference type="InterPro" id="IPR018697">
    <property type="entry name" value="DUF2199"/>
</dbReference>
<name>A0A518CX74_9BACT</name>
<dbReference type="RefSeq" id="WP_145184200.1">
    <property type="nucleotide sequence ID" value="NZ_CP036290.1"/>
</dbReference>
<dbReference type="OrthoDB" id="4404538at2"/>
<evidence type="ECO:0008006" key="3">
    <source>
        <dbReference type="Google" id="ProtNLM"/>
    </source>
</evidence>
<protein>
    <recommendedName>
        <fullName evidence="3">DUF2199 domain-containing protein</fullName>
    </recommendedName>
</protein>
<dbReference type="Pfam" id="PF09965">
    <property type="entry name" value="DUF2199"/>
    <property type="match status" value="1"/>
</dbReference>
<evidence type="ECO:0000313" key="1">
    <source>
        <dbReference type="EMBL" id="QDU83817.1"/>
    </source>
</evidence>
<gene>
    <name evidence="1" type="ORF">Pla163_09180</name>
</gene>
<accession>A0A518CX74</accession>
<organism evidence="1 2">
    <name type="scientific">Rohdeia mirabilis</name>
    <dbReference type="NCBI Taxonomy" id="2528008"/>
    <lineage>
        <taxon>Bacteria</taxon>
        <taxon>Pseudomonadati</taxon>
        <taxon>Planctomycetota</taxon>
        <taxon>Planctomycetia</taxon>
        <taxon>Planctomycetia incertae sedis</taxon>
        <taxon>Rohdeia</taxon>
    </lineage>
</organism>
<dbReference type="Proteomes" id="UP000319342">
    <property type="component" value="Chromosome"/>
</dbReference>